<evidence type="ECO:0000256" key="3">
    <source>
        <dbReference type="ARBA" id="ARBA00022833"/>
    </source>
</evidence>
<organism evidence="7 8">
    <name type="scientific">Psychrobacter piechaudii</name>
    <dbReference type="NCBI Taxonomy" id="1945521"/>
    <lineage>
        <taxon>Bacteria</taxon>
        <taxon>Pseudomonadati</taxon>
        <taxon>Pseudomonadota</taxon>
        <taxon>Gammaproteobacteria</taxon>
        <taxon>Moraxellales</taxon>
        <taxon>Moraxellaceae</taxon>
        <taxon>Psychrobacter</taxon>
    </lineage>
</organism>
<dbReference type="SUPFAM" id="SSF56281">
    <property type="entry name" value="Metallo-hydrolase/oxidoreductase"/>
    <property type="match status" value="1"/>
</dbReference>
<protein>
    <submittedName>
        <fullName evidence="7">Ribonuclease Z</fullName>
    </submittedName>
</protein>
<sequence length="684" mass="76806">MVNIIFLKSTRSSILRPSRLLLLCSSMLLVACNDSSTTKIAVSDGERAATASTIEANRQIANELNIADQQDFEDARRGLIASIDGMQIPSSSDATKNVWDMAAYDFIKGDAPDTVNPSLWRQAKLNNIQGLFEVTPGIYQLRGFDLSNMTLIKGDSGWIVIDTMTSKETAKYAFDFAMKHLATRYSNMTNISAIIFTHSHIDHFGGVLGIISQEDIAKQNIPIIAPDGFMEEATSENIIAGTAMSRRAVYMYGKDLARDEYGHVDTGLGKGPAFGQFSVIKPTQLVNATPTNLKVDGVDFNFQYTPESEAPAELTFYLPKYKAFGGAELVSRNMHNLYTLRGAKVRDALKWSNYIEEARNLFDDADIYFASHHWPMWGQEKIQTFLTQQRDTYKFIHDQTVRRMNKGMTPGEIAEDIKLPPSLAKVFSNREYYGTVKHNARAVYQNYLGWYDANPAHLDPLPDSQRASAYVAMIGSEKMLAQSQTAFDKGDYRWSAELLNHLVFAEPNNMAARKLLASSYDQLGYQAESGPWRDVYLTAAQELRQGTPNKGIDMASMKGVFEQTPVSNFFDTLAVRLKSENATDKDWRIKINFTDLNESYLLWVENAVLHHRLLDNKVPLQHEVNATLSLTHPLFIDMLIGEAGVKKILFTDELTIDGSKMDLMRFLSLFEKPPESFGIVLPED</sequence>
<keyword evidence="3" id="KW-0862">Zinc</keyword>
<dbReference type="GO" id="GO:0046872">
    <property type="term" value="F:metal ion binding"/>
    <property type="evidence" value="ECO:0007669"/>
    <property type="project" value="UniProtKB-KW"/>
</dbReference>
<dbReference type="InterPro" id="IPR036866">
    <property type="entry name" value="RibonucZ/Hydroxyglut_hydro"/>
</dbReference>
<accession>A0A1R4GXP9</accession>
<keyword evidence="1" id="KW-0479">Metal-binding</keyword>
<dbReference type="CDD" id="cd07710">
    <property type="entry name" value="arylsulfatase_Sdsa1-like_MBL-fold"/>
    <property type="match status" value="1"/>
</dbReference>
<evidence type="ECO:0000256" key="1">
    <source>
        <dbReference type="ARBA" id="ARBA00022723"/>
    </source>
</evidence>
<dbReference type="InterPro" id="IPR001279">
    <property type="entry name" value="Metallo-B-lactamas"/>
</dbReference>
<dbReference type="InterPro" id="IPR029229">
    <property type="entry name" value="Alkyl_sulf_C"/>
</dbReference>
<dbReference type="Gene3D" id="3.60.15.30">
    <property type="entry name" value="Metallo-beta-lactamase domain"/>
    <property type="match status" value="1"/>
</dbReference>
<dbReference type="InterPro" id="IPR038536">
    <property type="entry name" value="Alkyl/aryl-sulf_dimr_sf"/>
</dbReference>
<dbReference type="Pfam" id="PF00753">
    <property type="entry name" value="Lactamase_B"/>
    <property type="match status" value="1"/>
</dbReference>
<keyword evidence="2" id="KW-0378">Hydrolase</keyword>
<dbReference type="RefSeq" id="WP_077451683.1">
    <property type="nucleotide sequence ID" value="NZ_FUGE01000208.1"/>
</dbReference>
<dbReference type="Gene3D" id="3.30.1050.10">
    <property type="entry name" value="SCP2 sterol-binding domain"/>
    <property type="match status" value="1"/>
</dbReference>
<dbReference type="GO" id="GO:0018741">
    <property type="term" value="F:linear primary-alkylsulfatase activity"/>
    <property type="evidence" value="ECO:0007669"/>
    <property type="project" value="InterPro"/>
</dbReference>
<dbReference type="GO" id="GO:0046983">
    <property type="term" value="F:protein dimerization activity"/>
    <property type="evidence" value="ECO:0007669"/>
    <property type="project" value="InterPro"/>
</dbReference>
<dbReference type="GO" id="GO:0018909">
    <property type="term" value="P:dodecyl sulfate metabolic process"/>
    <property type="evidence" value="ECO:0007669"/>
    <property type="project" value="InterPro"/>
</dbReference>
<dbReference type="InterPro" id="IPR036527">
    <property type="entry name" value="SCP2_sterol-bd_dom_sf"/>
</dbReference>
<proteinExistence type="inferred from homology"/>
<evidence type="ECO:0000313" key="7">
    <source>
        <dbReference type="EMBL" id="SJM72823.1"/>
    </source>
</evidence>
<feature type="signal peptide" evidence="5">
    <location>
        <begin position="1"/>
        <end position="31"/>
    </location>
</feature>
<comment type="similarity">
    <text evidence="4">Belongs to the metallo-beta-lactamase superfamily. Type III sulfatase family.</text>
</comment>
<gene>
    <name evidence="7" type="ORF">A1232T_02020</name>
</gene>
<dbReference type="AlphaFoldDB" id="A0A1R4GXP9"/>
<feature type="chain" id="PRO_5012887536" evidence="5">
    <location>
        <begin position="32"/>
        <end position="684"/>
    </location>
</feature>
<feature type="domain" description="Metallo-beta-lactamase" evidence="6">
    <location>
        <begin position="146"/>
        <end position="373"/>
    </location>
</feature>
<dbReference type="Pfam" id="PF14864">
    <property type="entry name" value="Alkyl_sulf_C"/>
    <property type="match status" value="1"/>
</dbReference>
<dbReference type="OrthoDB" id="9815874at2"/>
<reference evidence="7 8" key="1">
    <citation type="submission" date="2017-02" db="EMBL/GenBank/DDBJ databases">
        <authorList>
            <person name="Peterson S.W."/>
        </authorList>
    </citation>
    <scope>NUCLEOTIDE SEQUENCE [LARGE SCALE GENOMIC DNA]</scope>
    <source>
        <strain evidence="7">Psychrobacter_piechaudii</strain>
    </source>
</reference>
<dbReference type="FunFam" id="3.60.15.30:FF:000001">
    <property type="entry name" value="Alkyl/aryl-sulfatase BDS1"/>
    <property type="match status" value="1"/>
</dbReference>
<dbReference type="PANTHER" id="PTHR43223:SF1">
    <property type="entry name" value="ALKYL_ARYL-SULFATASE BDS1"/>
    <property type="match status" value="1"/>
</dbReference>
<dbReference type="EMBL" id="FUGE01000208">
    <property type="protein sequence ID" value="SJM72823.1"/>
    <property type="molecule type" value="Genomic_DNA"/>
</dbReference>
<name>A0A1R4GXP9_9GAMM</name>
<evidence type="ECO:0000256" key="4">
    <source>
        <dbReference type="ARBA" id="ARBA00033751"/>
    </source>
</evidence>
<dbReference type="InterPro" id="IPR052195">
    <property type="entry name" value="Bact_Alkyl/Aryl-Sulfatase"/>
</dbReference>
<evidence type="ECO:0000256" key="2">
    <source>
        <dbReference type="ARBA" id="ARBA00022801"/>
    </source>
</evidence>
<keyword evidence="5" id="KW-0732">Signal</keyword>
<dbReference type="InterPro" id="IPR029228">
    <property type="entry name" value="Alkyl_sulf_dimr"/>
</dbReference>
<keyword evidence="8" id="KW-1185">Reference proteome</keyword>
<dbReference type="SUPFAM" id="SSF55718">
    <property type="entry name" value="SCP-like"/>
    <property type="match status" value="1"/>
</dbReference>
<dbReference type="Gene3D" id="1.25.40.880">
    <property type="entry name" value="Alkyl sulfatase, dimerisation domain"/>
    <property type="match status" value="1"/>
</dbReference>
<evidence type="ECO:0000256" key="5">
    <source>
        <dbReference type="SAM" id="SignalP"/>
    </source>
</evidence>
<dbReference type="Proteomes" id="UP000188357">
    <property type="component" value="Unassembled WGS sequence"/>
</dbReference>
<dbReference type="Pfam" id="PF14863">
    <property type="entry name" value="Alkyl_sulf_dimr"/>
    <property type="match status" value="1"/>
</dbReference>
<evidence type="ECO:0000259" key="6">
    <source>
        <dbReference type="SMART" id="SM00849"/>
    </source>
</evidence>
<dbReference type="SMART" id="SM00849">
    <property type="entry name" value="Lactamase_B"/>
    <property type="match status" value="1"/>
</dbReference>
<dbReference type="InterPro" id="IPR044097">
    <property type="entry name" value="Bds1/SdsA1_MBL-fold"/>
</dbReference>
<dbReference type="PANTHER" id="PTHR43223">
    <property type="entry name" value="ALKYL/ARYL-SULFATASE"/>
    <property type="match status" value="1"/>
</dbReference>
<evidence type="ECO:0000313" key="8">
    <source>
        <dbReference type="Proteomes" id="UP000188357"/>
    </source>
</evidence>
<dbReference type="STRING" id="1945521.A1232T_02020"/>